<dbReference type="InterPro" id="IPR051257">
    <property type="entry name" value="Diverse_CBS-Domain"/>
</dbReference>
<evidence type="ECO:0000313" key="5">
    <source>
        <dbReference type="Proteomes" id="UP000017836"/>
    </source>
</evidence>
<sequence>MSPREYRMRAHRQLKESKGILVINRGHHVLNAAEKTNYLERESGTALNHRSFMASASIHGTCVPSSLFSSSSSSKISSGSSISLSRSTVSLSRPALFTRRRVSSVRRGSLNLVRASGDRVDLDENPEGILSGEWPENFSLLSYEDLRAYLEPKIFKEKMKPSALLGDVMSTAIHSATVDQTLEEIEHHFEYVSGLPVVDGDFKCIGILSKRDKARATNGMKSTVGEVMSSPPITMLHDRRVLDAAALMLKEKIHRIPVVEENGQVVGMVTRTDIFQALEGLPC</sequence>
<accession>W1NT10</accession>
<name>W1NT10_AMBTC</name>
<dbReference type="OMA" id="KQANCTP"/>
<evidence type="ECO:0000256" key="1">
    <source>
        <dbReference type="ARBA" id="ARBA00023122"/>
    </source>
</evidence>
<dbReference type="Pfam" id="PF00571">
    <property type="entry name" value="CBS"/>
    <property type="match status" value="2"/>
</dbReference>
<dbReference type="SUPFAM" id="SSF54631">
    <property type="entry name" value="CBS-domain pair"/>
    <property type="match status" value="1"/>
</dbReference>
<proteinExistence type="predicted"/>
<protein>
    <recommendedName>
        <fullName evidence="3">CBS domain-containing protein</fullName>
    </recommendedName>
</protein>
<dbReference type="Proteomes" id="UP000017836">
    <property type="component" value="Unassembled WGS sequence"/>
</dbReference>
<dbReference type="PROSITE" id="PS51371">
    <property type="entry name" value="CBS"/>
    <property type="match status" value="1"/>
</dbReference>
<keyword evidence="1 2" id="KW-0129">CBS domain</keyword>
<reference evidence="5" key="1">
    <citation type="journal article" date="2013" name="Science">
        <title>The Amborella genome and the evolution of flowering plants.</title>
        <authorList>
            <consortium name="Amborella Genome Project"/>
        </authorList>
    </citation>
    <scope>NUCLEOTIDE SEQUENCE [LARGE SCALE GENOMIC DNA]</scope>
</reference>
<dbReference type="SMART" id="SM00116">
    <property type="entry name" value="CBS"/>
    <property type="match status" value="2"/>
</dbReference>
<dbReference type="Gramene" id="ERM98045">
    <property type="protein sequence ID" value="ERM98045"/>
    <property type="gene ID" value="AMTR_s00120p00094330"/>
</dbReference>
<organism evidence="4 5">
    <name type="scientific">Amborella trichopoda</name>
    <dbReference type="NCBI Taxonomy" id="13333"/>
    <lineage>
        <taxon>Eukaryota</taxon>
        <taxon>Viridiplantae</taxon>
        <taxon>Streptophyta</taxon>
        <taxon>Embryophyta</taxon>
        <taxon>Tracheophyta</taxon>
        <taxon>Spermatophyta</taxon>
        <taxon>Magnoliopsida</taxon>
        <taxon>Amborellales</taxon>
        <taxon>Amborellaceae</taxon>
        <taxon>Amborella</taxon>
    </lineage>
</organism>
<dbReference type="InterPro" id="IPR046342">
    <property type="entry name" value="CBS_dom_sf"/>
</dbReference>
<evidence type="ECO:0000313" key="4">
    <source>
        <dbReference type="EMBL" id="ERM98045.1"/>
    </source>
</evidence>
<dbReference type="AlphaFoldDB" id="W1NT10"/>
<dbReference type="InterPro" id="IPR000644">
    <property type="entry name" value="CBS_dom"/>
</dbReference>
<keyword evidence="5" id="KW-1185">Reference proteome</keyword>
<gene>
    <name evidence="4" type="ORF">AMTR_s00120p00094330</name>
</gene>
<dbReference type="EMBL" id="KI395590">
    <property type="protein sequence ID" value="ERM98045.1"/>
    <property type="molecule type" value="Genomic_DNA"/>
</dbReference>
<dbReference type="PANTHER" id="PTHR43080">
    <property type="entry name" value="CBS DOMAIN-CONTAINING PROTEIN CBSX3, MITOCHONDRIAL"/>
    <property type="match status" value="1"/>
</dbReference>
<dbReference type="Gene3D" id="3.10.580.10">
    <property type="entry name" value="CBS-domain"/>
    <property type="match status" value="1"/>
</dbReference>
<evidence type="ECO:0000259" key="3">
    <source>
        <dbReference type="PROSITE" id="PS51371"/>
    </source>
</evidence>
<dbReference type="STRING" id="13333.W1NT10"/>
<dbReference type="PANTHER" id="PTHR43080:SF29">
    <property type="entry name" value="OS02G0818000 PROTEIN"/>
    <property type="match status" value="1"/>
</dbReference>
<feature type="domain" description="CBS" evidence="3">
    <location>
        <begin position="228"/>
        <end position="283"/>
    </location>
</feature>
<dbReference type="eggNOG" id="ENOG502RY2M">
    <property type="taxonomic scope" value="Eukaryota"/>
</dbReference>
<evidence type="ECO:0000256" key="2">
    <source>
        <dbReference type="PROSITE-ProRule" id="PRU00703"/>
    </source>
</evidence>
<dbReference type="HOGENOM" id="CLU_040681_0_0_1"/>